<evidence type="ECO:0000313" key="2">
    <source>
        <dbReference type="EMBL" id="SPL69168.1"/>
    </source>
</evidence>
<proteinExistence type="predicted"/>
<sequence length="232" mass="26007">MKIIYAIQSLAFEDLGSFAPVFKDLGYQIQYLQLGVDVLNEALASKQPVIVLGGPIGVYETETYPYLTDFIAALTQRLKKNYPTLGICLGAQLIATALGAEVYKGHVKEIGWSRLVLNNQGLASPLRHLENVHVLHWHGDTFDIPESAKRLAGSMYYPNQAFSVGLNILALQFHAEVDPHTFERWLIGHTAELNQAQVDILTLRQENTYYGKPLQEKASLLLRDWFSNLIPV</sequence>
<feature type="domain" description="Glutamine amidotransferase" evidence="1">
    <location>
        <begin position="23"/>
        <end position="183"/>
    </location>
</feature>
<dbReference type="PANTHER" id="PTHR42695">
    <property type="entry name" value="GLUTAMINE AMIDOTRANSFERASE YLR126C-RELATED"/>
    <property type="match status" value="1"/>
</dbReference>
<accession>A0A2U3MUQ7</accession>
<dbReference type="PANTHER" id="PTHR42695:SF5">
    <property type="entry name" value="GLUTAMINE AMIDOTRANSFERASE YLR126C-RELATED"/>
    <property type="match status" value="1"/>
</dbReference>
<dbReference type="RefSeq" id="WP_121972719.1">
    <property type="nucleotide sequence ID" value="NZ_OOGT01000009.1"/>
</dbReference>
<dbReference type="CDD" id="cd01741">
    <property type="entry name" value="GATase1_1"/>
    <property type="match status" value="1"/>
</dbReference>
<dbReference type="Pfam" id="PF00117">
    <property type="entry name" value="GATase"/>
    <property type="match status" value="1"/>
</dbReference>
<protein>
    <submittedName>
        <fullName evidence="2">Glutamine amidotransferase</fullName>
    </submittedName>
</protein>
<keyword evidence="3" id="KW-1185">Reference proteome</keyword>
<dbReference type="PROSITE" id="PS51273">
    <property type="entry name" value="GATASE_TYPE_1"/>
    <property type="match status" value="1"/>
</dbReference>
<name>A0A2U3MUQ7_9GAMM</name>
<dbReference type="Proteomes" id="UP000245974">
    <property type="component" value="Unassembled WGS sequence"/>
</dbReference>
<dbReference type="SUPFAM" id="SSF52317">
    <property type="entry name" value="Class I glutamine amidotransferase-like"/>
    <property type="match status" value="1"/>
</dbReference>
<gene>
    <name evidence="2" type="ORF">KPC_0346</name>
</gene>
<evidence type="ECO:0000259" key="1">
    <source>
        <dbReference type="Pfam" id="PF00117"/>
    </source>
</evidence>
<dbReference type="GO" id="GO:0016740">
    <property type="term" value="F:transferase activity"/>
    <property type="evidence" value="ECO:0007669"/>
    <property type="project" value="UniProtKB-KW"/>
</dbReference>
<organism evidence="2 3">
    <name type="scientific">Acinetobacter stercoris</name>
    <dbReference type="NCBI Taxonomy" id="2126983"/>
    <lineage>
        <taxon>Bacteria</taxon>
        <taxon>Pseudomonadati</taxon>
        <taxon>Pseudomonadota</taxon>
        <taxon>Gammaproteobacteria</taxon>
        <taxon>Moraxellales</taxon>
        <taxon>Moraxellaceae</taxon>
        <taxon>Acinetobacter</taxon>
    </lineage>
</organism>
<dbReference type="OrthoDB" id="9813383at2"/>
<dbReference type="AlphaFoldDB" id="A0A2U3MUQ7"/>
<dbReference type="InterPro" id="IPR044992">
    <property type="entry name" value="ChyE-like"/>
</dbReference>
<dbReference type="EMBL" id="OOGT01000009">
    <property type="protein sequence ID" value="SPL69168.1"/>
    <property type="molecule type" value="Genomic_DNA"/>
</dbReference>
<keyword evidence="2" id="KW-0808">Transferase</keyword>
<dbReference type="InParanoid" id="A0A2U3MUQ7"/>
<keyword evidence="2" id="KW-0315">Glutamine amidotransferase</keyword>
<dbReference type="InterPro" id="IPR029062">
    <property type="entry name" value="Class_I_gatase-like"/>
</dbReference>
<dbReference type="InterPro" id="IPR017926">
    <property type="entry name" value="GATASE"/>
</dbReference>
<dbReference type="Gene3D" id="3.40.50.880">
    <property type="match status" value="1"/>
</dbReference>
<dbReference type="GO" id="GO:0005829">
    <property type="term" value="C:cytosol"/>
    <property type="evidence" value="ECO:0007669"/>
    <property type="project" value="TreeGrafter"/>
</dbReference>
<evidence type="ECO:0000313" key="3">
    <source>
        <dbReference type="Proteomes" id="UP000245974"/>
    </source>
</evidence>
<reference evidence="3" key="1">
    <citation type="submission" date="2018-03" db="EMBL/GenBank/DDBJ databases">
        <authorList>
            <person name="Blom J."/>
        </authorList>
    </citation>
    <scope>NUCLEOTIDE SEQUENCE [LARGE SCALE GENOMIC DNA]</scope>
    <source>
        <strain evidence="3">KPC-SM-21</strain>
    </source>
</reference>
<dbReference type="NCBIfam" id="NF005458">
    <property type="entry name" value="PRK07053.1"/>
    <property type="match status" value="1"/>
</dbReference>